<keyword evidence="3" id="KW-1185">Reference proteome</keyword>
<proteinExistence type="predicted"/>
<dbReference type="InParanoid" id="A0A2V0P8D3"/>
<dbReference type="AlphaFoldDB" id="A0A2V0P8D3"/>
<dbReference type="Proteomes" id="UP000247498">
    <property type="component" value="Unassembled WGS sequence"/>
</dbReference>
<dbReference type="EMBL" id="BDRX01000040">
    <property type="protein sequence ID" value="GBF93345.1"/>
    <property type="molecule type" value="Genomic_DNA"/>
</dbReference>
<feature type="compositionally biased region" description="Gly residues" evidence="1">
    <location>
        <begin position="633"/>
        <end position="642"/>
    </location>
</feature>
<feature type="compositionally biased region" description="Gly residues" evidence="1">
    <location>
        <begin position="187"/>
        <end position="230"/>
    </location>
</feature>
<evidence type="ECO:0000313" key="3">
    <source>
        <dbReference type="Proteomes" id="UP000247498"/>
    </source>
</evidence>
<reference evidence="2 3" key="1">
    <citation type="journal article" date="2018" name="Sci. Rep.">
        <title>Raphidocelis subcapitata (=Pseudokirchneriella subcapitata) provides an insight into genome evolution and environmental adaptations in the Sphaeropleales.</title>
        <authorList>
            <person name="Suzuki S."/>
            <person name="Yamaguchi H."/>
            <person name="Nakajima N."/>
            <person name="Kawachi M."/>
        </authorList>
    </citation>
    <scope>NUCLEOTIDE SEQUENCE [LARGE SCALE GENOMIC DNA]</scope>
    <source>
        <strain evidence="2 3">NIES-35</strain>
    </source>
</reference>
<accession>A0A2V0P8D3</accession>
<feature type="compositionally biased region" description="Basic and acidic residues" evidence="1">
    <location>
        <begin position="233"/>
        <end position="243"/>
    </location>
</feature>
<feature type="compositionally biased region" description="Low complexity" evidence="1">
    <location>
        <begin position="619"/>
        <end position="632"/>
    </location>
</feature>
<organism evidence="2 3">
    <name type="scientific">Raphidocelis subcapitata</name>
    <dbReference type="NCBI Taxonomy" id="307507"/>
    <lineage>
        <taxon>Eukaryota</taxon>
        <taxon>Viridiplantae</taxon>
        <taxon>Chlorophyta</taxon>
        <taxon>core chlorophytes</taxon>
        <taxon>Chlorophyceae</taxon>
        <taxon>CS clade</taxon>
        <taxon>Sphaeropleales</taxon>
        <taxon>Selenastraceae</taxon>
        <taxon>Raphidocelis</taxon>
    </lineage>
</organism>
<evidence type="ECO:0000256" key="1">
    <source>
        <dbReference type="SAM" id="MobiDB-lite"/>
    </source>
</evidence>
<comment type="caution">
    <text evidence="2">The sequence shown here is derived from an EMBL/GenBank/DDBJ whole genome shotgun (WGS) entry which is preliminary data.</text>
</comment>
<name>A0A2V0P8D3_9CHLO</name>
<feature type="region of interest" description="Disordered" evidence="1">
    <location>
        <begin position="97"/>
        <end position="121"/>
    </location>
</feature>
<protein>
    <submittedName>
        <fullName evidence="2">Uncharacterized protein</fullName>
    </submittedName>
</protein>
<gene>
    <name evidence="2" type="ORF">Rsub_06383</name>
</gene>
<feature type="compositionally biased region" description="Low complexity" evidence="1">
    <location>
        <begin position="591"/>
        <end position="612"/>
    </location>
</feature>
<feature type="region of interest" description="Disordered" evidence="1">
    <location>
        <begin position="591"/>
        <end position="677"/>
    </location>
</feature>
<feature type="compositionally biased region" description="Low complexity" evidence="1">
    <location>
        <begin position="97"/>
        <end position="111"/>
    </location>
</feature>
<feature type="region of interest" description="Disordered" evidence="1">
    <location>
        <begin position="186"/>
        <end position="243"/>
    </location>
</feature>
<sequence length="677" mass="66417">MTASTGLFVVQPLRPGSLRRARDAISSAASTAAIAEAAAAPAAGASSPGGGGAKSGAHLGLAVLARKPGGGDVRVQLLVRPNRLNARELHAALPRLPAADGADGGQPQQPQAGGGAGPARKPPMLALALKSLLEHLATYPDHGARRCQLITLAHDFGAPEPVLAKVLAACFQMGVTVHFVQLDEPGTGEGDGGADGSGWDGGAGSKAVGAGGSVNGGEGAEAGSGAAGGDGQEDSRDAADQRRPGSFAEFVAGAGGATFTRITADCAEASQLLASTWLRDLLAPPPLPLTLALPRAVCGAETIPLRALPRFLRLRPLLQPGMLCPCHGQPLQPPASAGSGGWPDLGAWCCGVSGGPPASGEAAVACGADGGLLQLGAETLLQAPPAAVAEAAPRFSRPLRPGEAATLRCEGLLPLEALDAQLLLGPALLVVADGDGPTSAPAVAAGALCEALRARRAALLCSCCADLDARWSVPLRRWVALQPGGRGGAMLLWQLAPREALLPPDDAACAAAAGDAADEEQAAAALADVGAALDQLEASAPARHLLPGAGLLAAMPAGVDAWVGGVLRASSASYVPPAAAPAAAAGAAAAAGPEAGQKQPQQEGARDAATGRAGEDDAGAAADGAGADSGAEAAGGGPVGRGGRGRRRLQQQGVARAGGAVGSGNAKGSLSLMRRRD</sequence>
<evidence type="ECO:0000313" key="2">
    <source>
        <dbReference type="EMBL" id="GBF93345.1"/>
    </source>
</evidence>